<keyword evidence="2" id="KW-1185">Reference proteome</keyword>
<evidence type="ECO:0000313" key="2">
    <source>
        <dbReference type="Proteomes" id="UP000308600"/>
    </source>
</evidence>
<dbReference type="EMBL" id="ML208264">
    <property type="protein sequence ID" value="TFK75137.1"/>
    <property type="molecule type" value="Genomic_DNA"/>
</dbReference>
<gene>
    <name evidence="1" type="ORF">BDN72DRAFT_892489</name>
</gene>
<reference evidence="1 2" key="1">
    <citation type="journal article" date="2019" name="Nat. Ecol. Evol.">
        <title>Megaphylogeny resolves global patterns of mushroom evolution.</title>
        <authorList>
            <person name="Varga T."/>
            <person name="Krizsan K."/>
            <person name="Foldi C."/>
            <person name="Dima B."/>
            <person name="Sanchez-Garcia M."/>
            <person name="Sanchez-Ramirez S."/>
            <person name="Szollosi G.J."/>
            <person name="Szarkandi J.G."/>
            <person name="Papp V."/>
            <person name="Albert L."/>
            <person name="Andreopoulos W."/>
            <person name="Angelini C."/>
            <person name="Antonin V."/>
            <person name="Barry K.W."/>
            <person name="Bougher N.L."/>
            <person name="Buchanan P."/>
            <person name="Buyck B."/>
            <person name="Bense V."/>
            <person name="Catcheside P."/>
            <person name="Chovatia M."/>
            <person name="Cooper J."/>
            <person name="Damon W."/>
            <person name="Desjardin D."/>
            <person name="Finy P."/>
            <person name="Geml J."/>
            <person name="Haridas S."/>
            <person name="Hughes K."/>
            <person name="Justo A."/>
            <person name="Karasinski D."/>
            <person name="Kautmanova I."/>
            <person name="Kiss B."/>
            <person name="Kocsube S."/>
            <person name="Kotiranta H."/>
            <person name="LaButti K.M."/>
            <person name="Lechner B.E."/>
            <person name="Liimatainen K."/>
            <person name="Lipzen A."/>
            <person name="Lukacs Z."/>
            <person name="Mihaltcheva S."/>
            <person name="Morgado L.N."/>
            <person name="Niskanen T."/>
            <person name="Noordeloos M.E."/>
            <person name="Ohm R.A."/>
            <person name="Ortiz-Santana B."/>
            <person name="Ovrebo C."/>
            <person name="Racz N."/>
            <person name="Riley R."/>
            <person name="Savchenko A."/>
            <person name="Shiryaev A."/>
            <person name="Soop K."/>
            <person name="Spirin V."/>
            <person name="Szebenyi C."/>
            <person name="Tomsovsky M."/>
            <person name="Tulloss R.E."/>
            <person name="Uehling J."/>
            <person name="Grigoriev I.V."/>
            <person name="Vagvolgyi C."/>
            <person name="Papp T."/>
            <person name="Martin F.M."/>
            <person name="Miettinen O."/>
            <person name="Hibbett D.S."/>
            <person name="Nagy L.G."/>
        </authorList>
    </citation>
    <scope>NUCLEOTIDE SEQUENCE [LARGE SCALE GENOMIC DNA]</scope>
    <source>
        <strain evidence="1 2">NL-1719</strain>
    </source>
</reference>
<sequence length="312" mass="34520">MSTTSEPKSIDTIDKSHALVNIPLDESLYSLNDVETAFFKEQTGIQDDEELKQHVLSVQKSAYAVYGYPCIRKFAFTSLKISRHPAYTIVQQLHVKRPDAILLDMGCCFGNDIRKAVLDGWPVENVIASDLRPEFWTCGHELFKSDASTFPAAFIGGDAFDSAFLTPHPVFTSSSPPTNRRPGSLKDIKTLTQLHGHISAIHAASFFHLFDESKQLEVAKRLGSLLSPQPGSTLFGSHAATLVAGFKTHPAVPSFGMFCHSPESWTELWNGKIFEKGTVDVQTSMVEVENPGAEADALDYKFYTMSWSVTRL</sequence>
<protein>
    <submittedName>
        <fullName evidence="1">Uncharacterized protein</fullName>
    </submittedName>
</protein>
<dbReference type="Proteomes" id="UP000308600">
    <property type="component" value="Unassembled WGS sequence"/>
</dbReference>
<accession>A0ACD3BC31</accession>
<evidence type="ECO:0000313" key="1">
    <source>
        <dbReference type="EMBL" id="TFK75137.1"/>
    </source>
</evidence>
<organism evidence="1 2">
    <name type="scientific">Pluteus cervinus</name>
    <dbReference type="NCBI Taxonomy" id="181527"/>
    <lineage>
        <taxon>Eukaryota</taxon>
        <taxon>Fungi</taxon>
        <taxon>Dikarya</taxon>
        <taxon>Basidiomycota</taxon>
        <taxon>Agaricomycotina</taxon>
        <taxon>Agaricomycetes</taxon>
        <taxon>Agaricomycetidae</taxon>
        <taxon>Agaricales</taxon>
        <taxon>Pluteineae</taxon>
        <taxon>Pluteaceae</taxon>
        <taxon>Pluteus</taxon>
    </lineage>
</organism>
<proteinExistence type="predicted"/>
<name>A0ACD3BC31_9AGAR</name>